<sequence length="2644" mass="275080">MDDDHGRAPSDEGSAWALDPGSVQRGINGEGGRSSDCGRDAWRWAWHWDEARRRDGWPGAFATAQRPGWPGPACLHGDRRSRVRVATAAGRPEGWRGGAGAWGNSPPDGSGSGFRHQGLGGQDRAFDAQGDGGLGRDAEQGRVVAGGVVHLCGRGAADAEVDALHSAFGGDEIGEVLGAHAAARLVDQHVVAQARHQGGAHAGGCLGVVDGRRGVLQGRTHHGRQLVVGHAQGQGRVAGDAVDAVQQLGAHLGAVGADGQLQVHAVRDDVVLDAAANGADRDHGALQRIGLAAAQGLQRHHDVRGDQDGIDPHVRRGAVRADAVDGDVHAVRTGRGDAQRRLDLAGRGVGRDVEGEGVVRLGEAGVEAVLDHGAGAEDALLGRLGDQDERAGPVGLARLHLTRRADQCGDVHIVAAGVHDGLFHPVAVDLAGGGGVGEARLLLDRQAVHVGADHDRGAGAVAQDGDHALVALDRADIQFAVADGGDALRGGQRAGRRGVVGDLHHQGRAADREAVGQGLLAVRGVEDQLDLAVLHGVDDVWTAFQHLLDQTDLKALFGQVAVGAAGGDDGEALRQQGLHRLDDEGLVGVAHRDESRALGRQDGAAAGLGLGEGAGEGGGQIGLALALPVQTHDLAGRAHFRAQNGVDPGEAGEGEDGFLDRDVVQFLVHQTKGRQRNPGHDLGGDGGDRLADGLGDEGRRAAGARVHFQHEDARVFAVRLFDGELHVHQAAHLQGLSHGGGLALQLGHRFGAQGEGRHGAGAVARVDAGFLDMLQNAGDEDGLVVAQGVDIHLGGAVQIVVDQHGIVARDAHGLADVAVQTLAIVDDHHAAAAQDVGRAQDDRIADFLGLDRGFLGRAGQGVGRLLQADGLKHLLEALAVLGQVDAVDAGAQDRHAVFLKRMGQLQRGGGAGELGGAGVDALEHRAHVKGAAGLADLALGLAGQGAQTGVGEALGLQLAEVGGIRGQALNADVALGADQVGDLAQEPRLIGAGGLHFLDRQAVAEGLGDDADAVRRRQAQGADDGGLDRGVVLGAGHAVDLDVVEAVQARFQTAEGLLHGFLEGAADGHDLADRLHRRGQRRLGARIFLEGEARDLGDHVINGRLEAGRGHHGDVVLQLVQRIADGQLGGDLGDREAGGLGRQRRGARHARVHLDDHQTAVLGVDRELDVRAARLDPDLAQHGDRGRAHHLIFLVRQRHGRGDGDAVAGVDAHRVDVLDRADDDAVVRMIADDLHLIFLPAQHRLFDQHFGGRRQLQATADDVDQFFAVVGDAATAAAQGEAGADDGRVADAGLDLQRFVQRVGDGGGRAFQAELVHGLAELLTVLGLVDDLGLGADHLDAVTGQGARCVQGQGGVQRRLAAHGGQQGVRLFLGDDLLDHLGRDRLDIGGVGHLRVGHDGGGVRVDQDDPVALGLQRLTGLNARIVELTRLADDDRPGADDQDGLDVCALGHRRLLSSSRPRTPSRRSRAGRPRPRFASWPTQAKTTPHRPAWWSPGRSCRPGPASGSPHGGPPRTGRRAPLPRRRKGTEVQADEEAAAVGVEVGVDGGAQDVALFSVEQVHHAGAQRQVVTHVVTHGQIVTDEVAGVHLVGQTRVRVVHEVAGADDVGGGLPVGGPVHVPDVVRTPGQRRGHADARVGVGAAQADAGRQFVVVRRIRLVQVLLLLDQPRALQTPVEGAPVLAPIRSVPRIVGAEVQTAGFQGRVVERTLDEAADGIARGGAHAERNVRVVAEDRVTGVHVQFGAAHAVGGDAGSRHGGDDLVDADFVVIQRQGQARDVARLIDGREGEGFRLFRLQVRVAARNAGDARSVVRTEVVGVGGGCAGEVERQALLCGQGRTVLHAVGLDLLVVQIRDVGRGARVAEVVGERLAVGRVVLTQIRDADRGVEAGLEGQIADRTVDQVHAVDIDVAHGRIVGPAVRAAEFGVFAHEGVAEQRHGDFREQFLGLIADFREVGAGVQEQQAVAGRGAAADGRGGFLAPFAAEGEAQVTGAPEVPQLGRDRAEELVLLVHFLDADEGVDVVQSFGRLVAGAEDVQRGALGDSVAAVLGVTQVAATDLVGDFGDAASVQEGRAADDGAGGSQQARRVDHGVSGQGHTLHVNAALDVFDLDLAVGVAQIPRQGLGEADRTVVAVEADDVALQVAGVLLRTLGTEEAVTRDRQGLRTDQLAGVLGRRWGVDVDLVVGDRALHRLRQEGVVVPAQVEGRGGPDRVCFTGSVGVVVQVDVEERRLAAHEGFLGDVFGRGVEVDRVGDLEVGPDLITLRFRRRNAAVAGDFADRHAVAADVVRAVDADVADALTEVGFTGRAAVIDEGLARHDAVAVGGVGEVAVREAVLVRDVRVGQVAGTLQVCQGGLTPRQDVQAVQAVEDLGVQTAVIRIVRRVGVDGQAGRAATDPVDVHRVDVVDLLILGVSIDVQTVVEEVLADQARDAAGGFAVVVDLAVVGVDLQAFEILLEDEVQHARDGVGAVDRRSAAGDDLDVLDQQTRDGVDVDRQFAARRADVATTVDQRQGAVGAQRAQVGQRQAAGVQAGAGGVRRNRRVLQGRDGGQVVDQAGLAGRQDLFLRNLDDRGRRVGGATTDTRTGDDDFADFSGLGVRRGLFSDLGRSNASGGDGADQNSAAQQTGAGNTHTVKPHIATRYEP</sequence>
<evidence type="ECO:0000313" key="3">
    <source>
        <dbReference type="WBParaSite" id="PTRK_0000164100.1"/>
    </source>
</evidence>
<reference evidence="3" key="1">
    <citation type="submission" date="2017-02" db="UniProtKB">
        <authorList>
            <consortium name="WormBaseParasite"/>
        </authorList>
    </citation>
    <scope>IDENTIFICATION</scope>
</reference>
<protein>
    <submittedName>
        <fullName evidence="3">PE-PGRS family protein</fullName>
    </submittedName>
</protein>
<feature type="region of interest" description="Disordered" evidence="1">
    <location>
        <begin position="669"/>
        <end position="696"/>
    </location>
</feature>
<evidence type="ECO:0000313" key="2">
    <source>
        <dbReference type="Proteomes" id="UP000038045"/>
    </source>
</evidence>
<feature type="compositionally biased region" description="Basic and acidic residues" evidence="1">
    <location>
        <begin position="678"/>
        <end position="696"/>
    </location>
</feature>
<feature type="compositionally biased region" description="Polar residues" evidence="1">
    <location>
        <begin position="2607"/>
        <end position="2633"/>
    </location>
</feature>
<name>A0A0N4Z3V5_PARTI</name>
<feature type="region of interest" description="Disordered" evidence="1">
    <location>
        <begin position="1455"/>
        <end position="1535"/>
    </location>
</feature>
<accession>A0A0N4Z3V5</accession>
<feature type="region of interest" description="Disordered" evidence="1">
    <location>
        <begin position="2607"/>
        <end position="2644"/>
    </location>
</feature>
<organism evidence="2 3">
    <name type="scientific">Parastrongyloides trichosuri</name>
    <name type="common">Possum-specific nematode worm</name>
    <dbReference type="NCBI Taxonomy" id="131310"/>
    <lineage>
        <taxon>Eukaryota</taxon>
        <taxon>Metazoa</taxon>
        <taxon>Ecdysozoa</taxon>
        <taxon>Nematoda</taxon>
        <taxon>Chromadorea</taxon>
        <taxon>Rhabditida</taxon>
        <taxon>Tylenchina</taxon>
        <taxon>Panagrolaimomorpha</taxon>
        <taxon>Strongyloidoidea</taxon>
        <taxon>Strongyloididae</taxon>
        <taxon>Parastrongyloides</taxon>
    </lineage>
</organism>
<feature type="region of interest" description="Disordered" evidence="1">
    <location>
        <begin position="91"/>
        <end position="113"/>
    </location>
</feature>
<feature type="region of interest" description="Disordered" evidence="1">
    <location>
        <begin position="1"/>
        <end position="38"/>
    </location>
</feature>
<keyword evidence="2" id="KW-1185">Reference proteome</keyword>
<feature type="compositionally biased region" description="Basic and acidic residues" evidence="1">
    <location>
        <begin position="1"/>
        <end position="10"/>
    </location>
</feature>
<evidence type="ECO:0000256" key="1">
    <source>
        <dbReference type="SAM" id="MobiDB-lite"/>
    </source>
</evidence>
<feature type="compositionally biased region" description="Basic residues" evidence="1">
    <location>
        <begin position="1463"/>
        <end position="1475"/>
    </location>
</feature>
<feature type="compositionally biased region" description="Basic residues" evidence="1">
    <location>
        <begin position="1516"/>
        <end position="1527"/>
    </location>
</feature>
<dbReference type="Proteomes" id="UP000038045">
    <property type="component" value="Unplaced"/>
</dbReference>
<dbReference type="WBParaSite" id="PTRK_0000164100.1">
    <property type="protein sequence ID" value="PTRK_0000164100.1"/>
    <property type="gene ID" value="PTRK_0000164100"/>
</dbReference>
<proteinExistence type="predicted"/>